<protein>
    <submittedName>
        <fullName evidence="2">Uncharacterized protein</fullName>
    </submittedName>
</protein>
<evidence type="ECO:0000313" key="3">
    <source>
        <dbReference type="Proteomes" id="UP000739538"/>
    </source>
</evidence>
<sequence length="370" mass="39887">MKRISKTTIGRNLGAILGAATLGSAILLSGCSDSETSDLLGSSTTDTALAAEVSGLTTFTIEDLPAELELTSEQQTALEAAIVELESARAEMKAQFEANHPGGRRGRGGPGQGGPGAGGHRGGAPGGMIPDEGFVPPMMTFLSTAADILSRDQFVILAEYLAENRPERPERGDRPDGGKIGERFGRHLADELGLSDEQIEAFQTVVSSYREQFRDLREAVRDDEMSASEALSQALTLAGSMKTELAAILTAEQLATFQELKATRMAEGIERRLENLDERMTQRAEFVAAVLDMDDAQSAQTLSIFQNTVSQRTEILTGLQDGSIDPEVAAFRLLVIEKDAWESVYAILTSEQQESWDALKELLPVPHGRF</sequence>
<dbReference type="EMBL" id="JAGQHS010000086">
    <property type="protein sequence ID" value="MCA9757191.1"/>
    <property type="molecule type" value="Genomic_DNA"/>
</dbReference>
<accession>A0A956SE88</accession>
<dbReference type="Proteomes" id="UP000739538">
    <property type="component" value="Unassembled WGS sequence"/>
</dbReference>
<comment type="caution">
    <text evidence="2">The sequence shown here is derived from an EMBL/GenBank/DDBJ whole genome shotgun (WGS) entry which is preliminary data.</text>
</comment>
<evidence type="ECO:0000256" key="1">
    <source>
        <dbReference type="SAM" id="MobiDB-lite"/>
    </source>
</evidence>
<gene>
    <name evidence="2" type="ORF">KDA27_15405</name>
</gene>
<reference evidence="2" key="2">
    <citation type="journal article" date="2021" name="Microbiome">
        <title>Successional dynamics and alternative stable states in a saline activated sludge microbial community over 9 years.</title>
        <authorList>
            <person name="Wang Y."/>
            <person name="Ye J."/>
            <person name="Ju F."/>
            <person name="Liu L."/>
            <person name="Boyd J.A."/>
            <person name="Deng Y."/>
            <person name="Parks D.H."/>
            <person name="Jiang X."/>
            <person name="Yin X."/>
            <person name="Woodcroft B.J."/>
            <person name="Tyson G.W."/>
            <person name="Hugenholtz P."/>
            <person name="Polz M.F."/>
            <person name="Zhang T."/>
        </authorList>
    </citation>
    <scope>NUCLEOTIDE SEQUENCE</scope>
    <source>
        <strain evidence="2">HKST-UBA02</strain>
    </source>
</reference>
<name>A0A956SE88_UNCEI</name>
<feature type="compositionally biased region" description="Gly residues" evidence="1">
    <location>
        <begin position="108"/>
        <end position="126"/>
    </location>
</feature>
<reference evidence="2" key="1">
    <citation type="submission" date="2020-04" db="EMBL/GenBank/DDBJ databases">
        <authorList>
            <person name="Zhang T."/>
        </authorList>
    </citation>
    <scope>NUCLEOTIDE SEQUENCE</scope>
    <source>
        <strain evidence="2">HKST-UBA02</strain>
    </source>
</reference>
<dbReference type="PROSITE" id="PS51257">
    <property type="entry name" value="PROKAR_LIPOPROTEIN"/>
    <property type="match status" value="1"/>
</dbReference>
<evidence type="ECO:0000313" key="2">
    <source>
        <dbReference type="EMBL" id="MCA9757191.1"/>
    </source>
</evidence>
<feature type="region of interest" description="Disordered" evidence="1">
    <location>
        <begin position="98"/>
        <end position="131"/>
    </location>
</feature>
<organism evidence="2 3">
    <name type="scientific">Eiseniibacteriota bacterium</name>
    <dbReference type="NCBI Taxonomy" id="2212470"/>
    <lineage>
        <taxon>Bacteria</taxon>
        <taxon>Candidatus Eiseniibacteriota</taxon>
    </lineage>
</organism>
<proteinExistence type="predicted"/>
<dbReference type="AlphaFoldDB" id="A0A956SE88"/>